<gene>
    <name evidence="1" type="ORF">BXY64_1472</name>
</gene>
<dbReference type="Proteomes" id="UP000284531">
    <property type="component" value="Unassembled WGS sequence"/>
</dbReference>
<reference evidence="1 2" key="1">
    <citation type="submission" date="2018-09" db="EMBL/GenBank/DDBJ databases">
        <title>Genomic Encyclopedia of Archaeal and Bacterial Type Strains, Phase II (KMG-II): from individual species to whole genera.</title>
        <authorList>
            <person name="Goeker M."/>
        </authorList>
    </citation>
    <scope>NUCLEOTIDE SEQUENCE [LARGE SCALE GENOMIC DNA]</scope>
    <source>
        <strain evidence="1 2">DSM 21950</strain>
    </source>
</reference>
<organism evidence="1 2">
    <name type="scientific">Marinifilum flexuosum</name>
    <dbReference type="NCBI Taxonomy" id="1117708"/>
    <lineage>
        <taxon>Bacteria</taxon>
        <taxon>Pseudomonadati</taxon>
        <taxon>Bacteroidota</taxon>
        <taxon>Bacteroidia</taxon>
        <taxon>Marinilabiliales</taxon>
        <taxon>Marinifilaceae</taxon>
    </lineage>
</organism>
<sequence>MPTSKEKKKFSKKEKAELLESFAVPLNDKSLRIIEYFQNSGKDLNKLLANAYKYRHLC</sequence>
<evidence type="ECO:0000313" key="1">
    <source>
        <dbReference type="EMBL" id="RKE04452.1"/>
    </source>
</evidence>
<keyword evidence="2" id="KW-1185">Reference proteome</keyword>
<name>A0A419X9P4_9BACT</name>
<protein>
    <recommendedName>
        <fullName evidence="3">Transposase</fullName>
    </recommendedName>
</protein>
<dbReference type="EMBL" id="RAPQ01000008">
    <property type="protein sequence ID" value="RKE04452.1"/>
    <property type="molecule type" value="Genomic_DNA"/>
</dbReference>
<dbReference type="RefSeq" id="WP_170150605.1">
    <property type="nucleotide sequence ID" value="NZ_RAPQ01000008.1"/>
</dbReference>
<evidence type="ECO:0000313" key="2">
    <source>
        <dbReference type="Proteomes" id="UP000284531"/>
    </source>
</evidence>
<comment type="caution">
    <text evidence="1">The sequence shown here is derived from an EMBL/GenBank/DDBJ whole genome shotgun (WGS) entry which is preliminary data.</text>
</comment>
<proteinExistence type="predicted"/>
<evidence type="ECO:0008006" key="3">
    <source>
        <dbReference type="Google" id="ProtNLM"/>
    </source>
</evidence>
<accession>A0A419X9P4</accession>
<dbReference type="AlphaFoldDB" id="A0A419X9P4"/>